<evidence type="ECO:0000256" key="2">
    <source>
        <dbReference type="ARBA" id="ARBA00007292"/>
    </source>
</evidence>
<feature type="domain" description="Lipid-binding serum glycoprotein C-terminal" evidence="8">
    <location>
        <begin position="267"/>
        <end position="475"/>
    </location>
</feature>
<evidence type="ECO:0000256" key="5">
    <source>
        <dbReference type="ARBA" id="ARBA00023180"/>
    </source>
</evidence>
<dbReference type="InterPro" id="IPR030675">
    <property type="entry name" value="BPI/LBP"/>
</dbReference>
<evidence type="ECO:0000313" key="9">
    <source>
        <dbReference type="Proteomes" id="UP000694888"/>
    </source>
</evidence>
<dbReference type="RefSeq" id="XP_005112375.2">
    <property type="nucleotide sequence ID" value="XM_005112318.2"/>
</dbReference>
<accession>A0ABM0K9U5</accession>
<feature type="domain" description="Lipid-binding serum glycoprotein N-terminal" evidence="7">
    <location>
        <begin position="29"/>
        <end position="252"/>
    </location>
</feature>
<evidence type="ECO:0000256" key="1">
    <source>
        <dbReference type="ARBA" id="ARBA00004613"/>
    </source>
</evidence>
<proteinExistence type="inferred from homology"/>
<dbReference type="Proteomes" id="UP000694888">
    <property type="component" value="Unplaced"/>
</dbReference>
<keyword evidence="9" id="KW-1185">Reference proteome</keyword>
<organism evidence="9 10">
    <name type="scientific">Aplysia californica</name>
    <name type="common">California sea hare</name>
    <dbReference type="NCBI Taxonomy" id="6500"/>
    <lineage>
        <taxon>Eukaryota</taxon>
        <taxon>Metazoa</taxon>
        <taxon>Spiralia</taxon>
        <taxon>Lophotrochozoa</taxon>
        <taxon>Mollusca</taxon>
        <taxon>Gastropoda</taxon>
        <taxon>Heterobranchia</taxon>
        <taxon>Euthyneura</taxon>
        <taxon>Tectipleura</taxon>
        <taxon>Aplysiida</taxon>
        <taxon>Aplysioidea</taxon>
        <taxon>Aplysiidae</taxon>
        <taxon>Aplysia</taxon>
    </lineage>
</organism>
<feature type="chain" id="PRO_5045863807" evidence="6">
    <location>
        <begin position="22"/>
        <end position="495"/>
    </location>
</feature>
<dbReference type="Pfam" id="PF02886">
    <property type="entry name" value="LBP_BPI_CETP_C"/>
    <property type="match status" value="1"/>
</dbReference>
<evidence type="ECO:0000256" key="3">
    <source>
        <dbReference type="ARBA" id="ARBA00022525"/>
    </source>
</evidence>
<comment type="subcellular location">
    <subcellularLocation>
        <location evidence="1">Secreted</location>
    </subcellularLocation>
</comment>
<dbReference type="SUPFAM" id="SSF55394">
    <property type="entry name" value="Bactericidal permeability-increasing protein, BPI"/>
    <property type="match status" value="2"/>
</dbReference>
<dbReference type="Gene3D" id="3.15.20.10">
    <property type="entry name" value="Bactericidal permeability-increasing protein, domain 2"/>
    <property type="match status" value="1"/>
</dbReference>
<dbReference type="InterPro" id="IPR001124">
    <property type="entry name" value="Lipid-bd_serum_glycop_C"/>
</dbReference>
<keyword evidence="3" id="KW-0964">Secreted</keyword>
<dbReference type="PIRSF" id="PIRSF002417">
    <property type="entry name" value="Lipid_binding_protein"/>
    <property type="match status" value="1"/>
</dbReference>
<name>A0ABM0K9U5_APLCA</name>
<evidence type="ECO:0000259" key="8">
    <source>
        <dbReference type="SMART" id="SM00329"/>
    </source>
</evidence>
<dbReference type="SMART" id="SM00329">
    <property type="entry name" value="BPI2"/>
    <property type="match status" value="1"/>
</dbReference>
<dbReference type="InterPro" id="IPR017942">
    <property type="entry name" value="Lipid-bd_serum_glycop_N"/>
</dbReference>
<sequence length="495" mass="53951">MGSQALLALVAILTVAAVTVATNPGVKVRITKRGIDYANTVAQAALNQALKTLKIPNQSGSGHHFEWSLFNIQNQGVNLPTSQISLDPPHHGLIWSLRNLGLSLKADWRVKYKKGWVKISDSGSVSVDVKGASVSVSISFGVDKTGRPSMTTASCNAYVRDIDVKFHGGQAFILNLFRGTVEDKIKGLLPGQICKLVSKEVNEDGEAKLAKLKVTVEMAHKFLLDYRLVAAPTISASIFETQHKGEVYWKEDMKEAPFTTKPIPELADVSKMMYVWLTEYTANTYAYAAQTHNYLVRNLTAQDLPPGNRSLLNTTCSKGMCIGKLIPQIGKQFPNSVVSVHAVSTATPAISITPKAVVLSAQGNVDVYATEANKTSVFLLRMNMTVGLTVNASIVDQRLSGKIVDYNFDVGILKSNVGHLNPRSLNIILNFAMDQVVIPMLNDFGKKGFDLPVSGDIKFEYTSLQLLNGSLLVATDVSQTRKDFSLRFHPEALEA</sequence>
<evidence type="ECO:0000256" key="4">
    <source>
        <dbReference type="ARBA" id="ARBA00023157"/>
    </source>
</evidence>
<dbReference type="InterPro" id="IPR032942">
    <property type="entry name" value="BPI/LBP/Plunc"/>
</dbReference>
<protein>
    <submittedName>
        <fullName evidence="10">Bactericidal permeability-increasing protein</fullName>
    </submittedName>
</protein>
<dbReference type="GeneID" id="101845376"/>
<dbReference type="Pfam" id="PF01273">
    <property type="entry name" value="LBP_BPI_CETP"/>
    <property type="match status" value="1"/>
</dbReference>
<feature type="signal peptide" evidence="6">
    <location>
        <begin position="1"/>
        <end position="21"/>
    </location>
</feature>
<dbReference type="SMART" id="SM00328">
    <property type="entry name" value="BPI1"/>
    <property type="match status" value="1"/>
</dbReference>
<evidence type="ECO:0000259" key="7">
    <source>
        <dbReference type="SMART" id="SM00328"/>
    </source>
</evidence>
<evidence type="ECO:0000256" key="6">
    <source>
        <dbReference type="SAM" id="SignalP"/>
    </source>
</evidence>
<dbReference type="PANTHER" id="PTHR10504">
    <property type="entry name" value="BACTERICIDAL PERMEABILITY-INCREASING BPI PROTEIN-RELATED"/>
    <property type="match status" value="1"/>
</dbReference>
<dbReference type="PANTHER" id="PTHR10504:SF131">
    <property type="entry name" value="BPI2 DOMAIN-CONTAINING PROTEIN"/>
    <property type="match status" value="1"/>
</dbReference>
<keyword evidence="4" id="KW-1015">Disulfide bond</keyword>
<comment type="similarity">
    <text evidence="2">Belongs to the BPI/LBP/Plunc superfamily. BPI/LBP family.</text>
</comment>
<reference evidence="10" key="1">
    <citation type="submission" date="2025-08" db="UniProtKB">
        <authorList>
            <consortium name="RefSeq"/>
        </authorList>
    </citation>
    <scope>IDENTIFICATION</scope>
</reference>
<dbReference type="Gene3D" id="3.15.10.10">
    <property type="entry name" value="Bactericidal permeability-increasing protein, domain 1"/>
    <property type="match status" value="1"/>
</dbReference>
<keyword evidence="5" id="KW-0325">Glycoprotein</keyword>
<dbReference type="InterPro" id="IPR017943">
    <property type="entry name" value="Bactericidal_perm-incr_a/b_dom"/>
</dbReference>
<evidence type="ECO:0000313" key="10">
    <source>
        <dbReference type="RefSeq" id="XP_005112375.2"/>
    </source>
</evidence>
<keyword evidence="6" id="KW-0732">Signal</keyword>
<gene>
    <name evidence="10" type="primary">LOC101845376</name>
</gene>